<evidence type="ECO:0008006" key="5">
    <source>
        <dbReference type="Google" id="ProtNLM"/>
    </source>
</evidence>
<keyword evidence="4" id="KW-1185">Reference proteome</keyword>
<dbReference type="Gene3D" id="3.30.300.90">
    <property type="entry name" value="BolA-like"/>
    <property type="match status" value="1"/>
</dbReference>
<sequence length="119" mass="13553">MFKYHQIITKSNLSSSLNFIIRKMSMDKPIETMIRKKIEDALKPCYFAVYNESYMHNVPKGAETHFKVVVVHRIINGLLEDELKNGVHALSIEAKTPAQWEESSKIVSPSPTCLGGFKK</sequence>
<dbReference type="AlphaFoldDB" id="A0A834Y052"/>
<organism evidence="3 4">
    <name type="scientific">Aphidius gifuensis</name>
    <name type="common">Parasitoid wasp</name>
    <dbReference type="NCBI Taxonomy" id="684658"/>
    <lineage>
        <taxon>Eukaryota</taxon>
        <taxon>Metazoa</taxon>
        <taxon>Ecdysozoa</taxon>
        <taxon>Arthropoda</taxon>
        <taxon>Hexapoda</taxon>
        <taxon>Insecta</taxon>
        <taxon>Pterygota</taxon>
        <taxon>Neoptera</taxon>
        <taxon>Endopterygota</taxon>
        <taxon>Hymenoptera</taxon>
        <taxon>Apocrita</taxon>
        <taxon>Ichneumonoidea</taxon>
        <taxon>Braconidae</taxon>
        <taxon>Aphidiinae</taxon>
        <taxon>Aphidius</taxon>
    </lineage>
</organism>
<gene>
    <name evidence="3" type="ORF">HCN44_006455</name>
</gene>
<dbReference type="PANTHER" id="PTHR46229:SF2">
    <property type="entry name" value="BOLA-LIKE PROTEIN 1"/>
    <property type="match status" value="1"/>
</dbReference>
<evidence type="ECO:0000256" key="1">
    <source>
        <dbReference type="ARBA" id="ARBA00005578"/>
    </source>
</evidence>
<evidence type="ECO:0000256" key="2">
    <source>
        <dbReference type="RuleBase" id="RU003860"/>
    </source>
</evidence>
<dbReference type="OrthoDB" id="4983at2759"/>
<reference evidence="3 4" key="1">
    <citation type="submission" date="2020-08" db="EMBL/GenBank/DDBJ databases">
        <title>Aphidius gifuensis genome sequencing and assembly.</title>
        <authorList>
            <person name="Du Z."/>
        </authorList>
    </citation>
    <scope>NUCLEOTIDE SEQUENCE [LARGE SCALE GENOMIC DNA]</scope>
    <source>
        <strain evidence="3">YNYX2018</strain>
        <tissue evidence="3">Adults</tissue>
    </source>
</reference>
<proteinExistence type="inferred from homology"/>
<dbReference type="EMBL" id="JACMRX010000002">
    <property type="protein sequence ID" value="KAF7995348.1"/>
    <property type="molecule type" value="Genomic_DNA"/>
</dbReference>
<name>A0A834Y052_APHGI</name>
<comment type="similarity">
    <text evidence="1 2">Belongs to the BolA/IbaG family.</text>
</comment>
<dbReference type="InterPro" id="IPR036065">
    <property type="entry name" value="BolA-like_sf"/>
</dbReference>
<dbReference type="Proteomes" id="UP000639338">
    <property type="component" value="Unassembled WGS sequence"/>
</dbReference>
<dbReference type="PANTHER" id="PTHR46229">
    <property type="entry name" value="BOLA TRANSCRIPTION REGULATOR"/>
    <property type="match status" value="1"/>
</dbReference>
<evidence type="ECO:0000313" key="4">
    <source>
        <dbReference type="Proteomes" id="UP000639338"/>
    </source>
</evidence>
<dbReference type="Pfam" id="PF01722">
    <property type="entry name" value="BolA"/>
    <property type="match status" value="1"/>
</dbReference>
<dbReference type="InterPro" id="IPR050961">
    <property type="entry name" value="BolA/IbaG_stress_morph_reg"/>
</dbReference>
<dbReference type="GO" id="GO:0005739">
    <property type="term" value="C:mitochondrion"/>
    <property type="evidence" value="ECO:0007669"/>
    <property type="project" value="TreeGrafter"/>
</dbReference>
<dbReference type="SUPFAM" id="SSF82657">
    <property type="entry name" value="BolA-like"/>
    <property type="match status" value="1"/>
</dbReference>
<dbReference type="InterPro" id="IPR002634">
    <property type="entry name" value="BolA"/>
</dbReference>
<protein>
    <recommendedName>
        <fullName evidence="5">BolA-like protein</fullName>
    </recommendedName>
</protein>
<accession>A0A834Y052</accession>
<comment type="caution">
    <text evidence="3">The sequence shown here is derived from an EMBL/GenBank/DDBJ whole genome shotgun (WGS) entry which is preliminary data.</text>
</comment>
<evidence type="ECO:0000313" key="3">
    <source>
        <dbReference type="EMBL" id="KAF7995348.1"/>
    </source>
</evidence>